<proteinExistence type="predicted"/>
<gene>
    <name evidence="2" type="ORF">J34TS1_33850</name>
</gene>
<dbReference type="EMBL" id="BORT01000015">
    <property type="protein sequence ID" value="GIO48620.1"/>
    <property type="molecule type" value="Genomic_DNA"/>
</dbReference>
<protein>
    <submittedName>
        <fullName evidence="2">Uncharacterized protein</fullName>
    </submittedName>
</protein>
<evidence type="ECO:0000313" key="2">
    <source>
        <dbReference type="EMBL" id="GIO48620.1"/>
    </source>
</evidence>
<accession>A0A919YG86</accession>
<evidence type="ECO:0000313" key="3">
    <source>
        <dbReference type="Proteomes" id="UP000682811"/>
    </source>
</evidence>
<name>A0A919YG86_9BACL</name>
<organism evidence="2 3">
    <name type="scientific">Paenibacillus azoreducens</name>
    <dbReference type="NCBI Taxonomy" id="116718"/>
    <lineage>
        <taxon>Bacteria</taxon>
        <taxon>Bacillati</taxon>
        <taxon>Bacillota</taxon>
        <taxon>Bacilli</taxon>
        <taxon>Bacillales</taxon>
        <taxon>Paenibacillaceae</taxon>
        <taxon>Paenibacillus</taxon>
    </lineage>
</organism>
<reference evidence="2 3" key="1">
    <citation type="submission" date="2021-03" db="EMBL/GenBank/DDBJ databases">
        <title>Antimicrobial resistance genes in bacteria isolated from Japanese honey, and their potential for conferring macrolide and lincosamide resistance in the American foulbrood pathogen Paenibacillus larvae.</title>
        <authorList>
            <person name="Okamoto M."/>
            <person name="Kumagai M."/>
            <person name="Kanamori H."/>
            <person name="Takamatsu D."/>
        </authorList>
    </citation>
    <scope>NUCLEOTIDE SEQUENCE [LARGE SCALE GENOMIC DNA]</scope>
    <source>
        <strain evidence="2 3">J34TS1</strain>
    </source>
</reference>
<keyword evidence="1" id="KW-1133">Transmembrane helix</keyword>
<sequence length="59" mass="6696">MTAMVGSNWLLVLGEICTFTTVYSPFIIAVTYMYMNYKSMLNGPNKPEVYGNFKIFSVV</sequence>
<keyword evidence="1" id="KW-0472">Membrane</keyword>
<dbReference type="AlphaFoldDB" id="A0A919YG86"/>
<evidence type="ECO:0000256" key="1">
    <source>
        <dbReference type="SAM" id="Phobius"/>
    </source>
</evidence>
<comment type="caution">
    <text evidence="2">The sequence shown here is derived from an EMBL/GenBank/DDBJ whole genome shotgun (WGS) entry which is preliminary data.</text>
</comment>
<feature type="transmembrane region" description="Helical" evidence="1">
    <location>
        <begin position="12"/>
        <end position="35"/>
    </location>
</feature>
<keyword evidence="1" id="KW-0812">Transmembrane</keyword>
<dbReference type="Proteomes" id="UP000682811">
    <property type="component" value="Unassembled WGS sequence"/>
</dbReference>
<keyword evidence="3" id="KW-1185">Reference proteome</keyword>